<name>A0ABR3QUT1_9PLEO</name>
<evidence type="ECO:0000313" key="2">
    <source>
        <dbReference type="Proteomes" id="UP001521222"/>
    </source>
</evidence>
<comment type="caution">
    <text evidence="1">The sequence shown here is derived from an EMBL/GenBank/DDBJ whole genome shotgun (WGS) entry which is preliminary data.</text>
</comment>
<dbReference type="InterPro" id="IPR023165">
    <property type="entry name" value="rRNA_Ade_diMease-like_C"/>
</dbReference>
<dbReference type="InterPro" id="IPR029063">
    <property type="entry name" value="SAM-dependent_MTases_sf"/>
</dbReference>
<gene>
    <name evidence="1" type="ORF">SLS59_008148</name>
</gene>
<sequence>MEPNPDRWKPFLDPLLDAPNSKYKLVQKDTIELDSYTELINERVFPNQTRVDPASDSKQELNKTLLVTGMLVWDPRLPGMAFDSMAKQLYNLFSSAVRTNDYFHAYGRVRTLFWVSSDDFRSMLAESSASFAKNNCLLEMTQQMDLIVNGSRGPRGLGKAAPGREPAYEIESTVRALQRGRETGMALPTHRQDTIHEIAAEIEKLSDGTGRSQSSSWLHGFLEAKHLEGKTPTGLLTEAYFEHADRTIALQNKYPEFDLSEMGNARGTTKRVANFWKGREDHPGRDELHSFILTKAADRALLAKKDHHEYVADVGEELYDSECRALRLKDGPKKDALLKKIEELDAQWYKLVSALAANYKAAPTSILDDRLSMRAPPYPRLQWDRRTFEPLTMRPDEAWPPARLALVSSTPFPRPAGETVDWSEWVHDFVYALFAIPSQSLPEALDKLQHGASQIMEDCPALTDPAKGGRMNLKHLRVRMLTSEMIEQLVKAYRDWPFKEPGSDHNKYFRWKGMNKGIDSSRGL</sequence>
<accession>A0ABR3QUT1</accession>
<dbReference type="EMBL" id="JAKIXB020000031">
    <property type="protein sequence ID" value="KAL1595512.1"/>
    <property type="molecule type" value="Genomic_DNA"/>
</dbReference>
<protein>
    <submittedName>
        <fullName evidence="1">Uncharacterized protein</fullName>
    </submittedName>
</protein>
<proteinExistence type="predicted"/>
<organism evidence="1 2">
    <name type="scientific">Nothophoma quercina</name>
    <dbReference type="NCBI Taxonomy" id="749835"/>
    <lineage>
        <taxon>Eukaryota</taxon>
        <taxon>Fungi</taxon>
        <taxon>Dikarya</taxon>
        <taxon>Ascomycota</taxon>
        <taxon>Pezizomycotina</taxon>
        <taxon>Dothideomycetes</taxon>
        <taxon>Pleosporomycetidae</taxon>
        <taxon>Pleosporales</taxon>
        <taxon>Pleosporineae</taxon>
        <taxon>Didymellaceae</taxon>
        <taxon>Nothophoma</taxon>
    </lineage>
</organism>
<dbReference type="Gene3D" id="3.40.50.150">
    <property type="entry name" value="Vaccinia Virus protein VP39"/>
    <property type="match status" value="1"/>
</dbReference>
<reference evidence="1 2" key="1">
    <citation type="submission" date="2024-02" db="EMBL/GenBank/DDBJ databases">
        <title>De novo assembly and annotation of 12 fungi associated with fruit tree decline syndrome in Ontario, Canada.</title>
        <authorList>
            <person name="Sulman M."/>
            <person name="Ellouze W."/>
            <person name="Ilyukhin E."/>
        </authorList>
    </citation>
    <scope>NUCLEOTIDE SEQUENCE [LARGE SCALE GENOMIC DNA]</scope>
    <source>
        <strain evidence="1 2">M97-236</strain>
    </source>
</reference>
<dbReference type="Proteomes" id="UP001521222">
    <property type="component" value="Unassembled WGS sequence"/>
</dbReference>
<dbReference type="Gene3D" id="1.10.8.100">
    <property type="entry name" value="Ribosomal RNA adenine dimethylase-like, domain 2"/>
    <property type="match status" value="1"/>
</dbReference>
<keyword evidence="2" id="KW-1185">Reference proteome</keyword>
<evidence type="ECO:0000313" key="1">
    <source>
        <dbReference type="EMBL" id="KAL1595512.1"/>
    </source>
</evidence>